<dbReference type="GO" id="GO:0003677">
    <property type="term" value="F:DNA binding"/>
    <property type="evidence" value="ECO:0007669"/>
    <property type="project" value="UniProtKB-UniRule"/>
</dbReference>
<dbReference type="PANTHER" id="PTHR30349">
    <property type="entry name" value="PHAGE INTEGRASE-RELATED"/>
    <property type="match status" value="1"/>
</dbReference>
<dbReference type="PANTHER" id="PTHR30349:SF81">
    <property type="entry name" value="TYROSINE RECOMBINASE XERC"/>
    <property type="match status" value="1"/>
</dbReference>
<evidence type="ECO:0000259" key="7">
    <source>
        <dbReference type="PROSITE" id="PS51898"/>
    </source>
</evidence>
<reference evidence="9 10" key="1">
    <citation type="submission" date="2020-04" db="EMBL/GenBank/DDBJ databases">
        <authorList>
            <person name="Zhang R."/>
            <person name="Schippers A."/>
        </authorList>
    </citation>
    <scope>NUCLEOTIDE SEQUENCE [LARGE SCALE GENOMIC DNA]</scope>
    <source>
        <strain evidence="9 10">DSM 109850</strain>
    </source>
</reference>
<keyword evidence="10" id="KW-1185">Reference proteome</keyword>
<dbReference type="PROSITE" id="PS51898">
    <property type="entry name" value="TYR_RECOMBINASE"/>
    <property type="match status" value="1"/>
</dbReference>
<evidence type="ECO:0000259" key="8">
    <source>
        <dbReference type="PROSITE" id="PS51900"/>
    </source>
</evidence>
<accession>A0A7Y0Q4R8</accession>
<proteinExistence type="inferred from homology"/>
<dbReference type="InterPro" id="IPR010998">
    <property type="entry name" value="Integrase_recombinase_N"/>
</dbReference>
<dbReference type="AlphaFoldDB" id="A0A7Y0Q4R8"/>
<dbReference type="Pfam" id="PF00589">
    <property type="entry name" value="Phage_integrase"/>
    <property type="match status" value="1"/>
</dbReference>
<feature type="domain" description="Tyr recombinase" evidence="7">
    <location>
        <begin position="120"/>
        <end position="309"/>
    </location>
</feature>
<dbReference type="EMBL" id="JABBVZ010000137">
    <property type="protein sequence ID" value="NMP24695.1"/>
    <property type="molecule type" value="Genomic_DNA"/>
</dbReference>
<evidence type="ECO:0000256" key="5">
    <source>
        <dbReference type="ARBA" id="ARBA00023172"/>
    </source>
</evidence>
<keyword evidence="3" id="KW-0229">DNA integration</keyword>
<dbReference type="InterPro" id="IPR013762">
    <property type="entry name" value="Integrase-like_cat_sf"/>
</dbReference>
<evidence type="ECO:0000256" key="2">
    <source>
        <dbReference type="ARBA" id="ARBA00008857"/>
    </source>
</evidence>
<comment type="caution">
    <text evidence="9">The sequence shown here is derived from an EMBL/GenBank/DDBJ whole genome shotgun (WGS) entry which is preliminary data.</text>
</comment>
<sequence>MPTDFARLVTRYLSQYLPGQRNLATNTIQSYRDTFKLLLRFCQVNRGWSPDQITLAQLNAACIQSFLDWLEADRQCGVTTRNQRLAALRAFFRWVAYEMPESLETVQQVLTIPGKKASEPLIPYLTPDAMRALLAQPDRATSKGRRDATLLAVLYDTGARVQEIIDLVVSDVRLQPPAVVTLTGKGRKRRQVPLMTPTATLVADYMTEQGLHRLSQADHPLFYNHQHRPYTRVGITQILQKYVRRAREHGVTGFPESVTPHVLRHSKAVHLLQAGVNLIYIRDLLGHVDVSTTQIYTRADVELRRRALEAASLPGIETPRDSWSEDAGLLQWLDQLSSGSR</sequence>
<name>A0A7Y0Q4R8_9FIRM</name>
<dbReference type="GO" id="GO:0006310">
    <property type="term" value="P:DNA recombination"/>
    <property type="evidence" value="ECO:0007669"/>
    <property type="project" value="UniProtKB-KW"/>
</dbReference>
<evidence type="ECO:0000256" key="4">
    <source>
        <dbReference type="ARBA" id="ARBA00023125"/>
    </source>
</evidence>
<evidence type="ECO:0000313" key="10">
    <source>
        <dbReference type="Proteomes" id="UP000533476"/>
    </source>
</evidence>
<comment type="similarity">
    <text evidence="2">Belongs to the 'phage' integrase family.</text>
</comment>
<comment type="function">
    <text evidence="1">Site-specific tyrosine recombinase, which acts by catalyzing the cutting and rejoining of the recombining DNA molecules.</text>
</comment>
<dbReference type="InterPro" id="IPR002104">
    <property type="entry name" value="Integrase_catalytic"/>
</dbReference>
<dbReference type="Gene3D" id="1.10.150.130">
    <property type="match status" value="1"/>
</dbReference>
<keyword evidence="4 6" id="KW-0238">DNA-binding</keyword>
<evidence type="ECO:0000256" key="6">
    <source>
        <dbReference type="PROSITE-ProRule" id="PRU01248"/>
    </source>
</evidence>
<evidence type="ECO:0000256" key="3">
    <source>
        <dbReference type="ARBA" id="ARBA00022908"/>
    </source>
</evidence>
<dbReference type="SUPFAM" id="SSF56349">
    <property type="entry name" value="DNA breaking-rejoining enzymes"/>
    <property type="match status" value="1"/>
</dbReference>
<dbReference type="InterPro" id="IPR044068">
    <property type="entry name" value="CB"/>
</dbReference>
<dbReference type="GO" id="GO:0015074">
    <property type="term" value="P:DNA integration"/>
    <property type="evidence" value="ECO:0007669"/>
    <property type="project" value="UniProtKB-KW"/>
</dbReference>
<dbReference type="PROSITE" id="PS51900">
    <property type="entry name" value="CB"/>
    <property type="match status" value="1"/>
</dbReference>
<gene>
    <name evidence="9" type="ORF">HIJ39_20515</name>
</gene>
<evidence type="ECO:0000256" key="1">
    <source>
        <dbReference type="ARBA" id="ARBA00003283"/>
    </source>
</evidence>
<dbReference type="InterPro" id="IPR050090">
    <property type="entry name" value="Tyrosine_recombinase_XerCD"/>
</dbReference>
<dbReference type="Proteomes" id="UP000533476">
    <property type="component" value="Unassembled WGS sequence"/>
</dbReference>
<dbReference type="Gene3D" id="1.10.443.10">
    <property type="entry name" value="Intergrase catalytic core"/>
    <property type="match status" value="1"/>
</dbReference>
<dbReference type="Pfam" id="PF02899">
    <property type="entry name" value="Phage_int_SAM_1"/>
    <property type="match status" value="1"/>
</dbReference>
<dbReference type="InterPro" id="IPR004107">
    <property type="entry name" value="Integrase_SAM-like_N"/>
</dbReference>
<organism evidence="9 10">
    <name type="scientific">Sulfobacillus harzensis</name>
    <dbReference type="NCBI Taxonomy" id="2729629"/>
    <lineage>
        <taxon>Bacteria</taxon>
        <taxon>Bacillati</taxon>
        <taxon>Bacillota</taxon>
        <taxon>Clostridia</taxon>
        <taxon>Eubacteriales</taxon>
        <taxon>Clostridiales Family XVII. Incertae Sedis</taxon>
        <taxon>Sulfobacillus</taxon>
    </lineage>
</organism>
<evidence type="ECO:0000313" key="9">
    <source>
        <dbReference type="EMBL" id="NMP24695.1"/>
    </source>
</evidence>
<protein>
    <submittedName>
        <fullName evidence="9">Site-specific integrase</fullName>
    </submittedName>
</protein>
<dbReference type="RefSeq" id="WP_169102903.1">
    <property type="nucleotide sequence ID" value="NZ_JABBVZ010000137.1"/>
</dbReference>
<dbReference type="InterPro" id="IPR011010">
    <property type="entry name" value="DNA_brk_join_enz"/>
</dbReference>
<keyword evidence="5" id="KW-0233">DNA recombination</keyword>
<feature type="domain" description="Core-binding (CB)" evidence="8">
    <location>
        <begin position="3"/>
        <end position="96"/>
    </location>
</feature>